<proteinExistence type="inferred from homology"/>
<dbReference type="CDD" id="cd05233">
    <property type="entry name" value="SDR_c"/>
    <property type="match status" value="1"/>
</dbReference>
<accession>A0ABZ0I418</accession>
<keyword evidence="2" id="KW-0560">Oxidoreductase</keyword>
<dbReference type="PROSITE" id="PS00061">
    <property type="entry name" value="ADH_SHORT"/>
    <property type="match status" value="1"/>
</dbReference>
<organism evidence="4 5">
    <name type="scientific">Congregibacter variabilis</name>
    <dbReference type="NCBI Taxonomy" id="3081200"/>
    <lineage>
        <taxon>Bacteria</taxon>
        <taxon>Pseudomonadati</taxon>
        <taxon>Pseudomonadota</taxon>
        <taxon>Gammaproteobacteria</taxon>
        <taxon>Cellvibrionales</taxon>
        <taxon>Halieaceae</taxon>
        <taxon>Congregibacter</taxon>
    </lineage>
</organism>
<dbReference type="RefSeq" id="WP_407348012.1">
    <property type="nucleotide sequence ID" value="NZ_CP136864.1"/>
</dbReference>
<dbReference type="SUPFAM" id="SSF51735">
    <property type="entry name" value="NAD(P)-binding Rossmann-fold domains"/>
    <property type="match status" value="1"/>
</dbReference>
<gene>
    <name evidence="4" type="ORF">R0135_16495</name>
</gene>
<dbReference type="Proteomes" id="UP001626537">
    <property type="component" value="Chromosome"/>
</dbReference>
<dbReference type="PRINTS" id="PR00081">
    <property type="entry name" value="GDHRDH"/>
</dbReference>
<sequence>MNKEDLNGKTAVITGGAEGIGLSLARTLGKLGMNIVIADIETEALASAKSSLEDHSIAVLAVDMDVALKEDWDRTAAEAQARFGNVHMLINNAGVSGGVGAIETLDDAGWRWCIDVNLMGVVYGANVFVPHMKSHGEQSWLINVASMAGMGGVPMAGAYTATKAAVVALTESWSQELQGSNVHVSVLAPAFVKTRIHESYRNRQPRYATDVKPTADVFEVAKASSKAVANGIDADLLSARVIEALEQGELYIFTHPNYKPVVDQRSGNVSDAFERSAQSPLLGDVLNDRIWGFKVD</sequence>
<dbReference type="InterPro" id="IPR036291">
    <property type="entry name" value="NAD(P)-bd_dom_sf"/>
</dbReference>
<dbReference type="InterPro" id="IPR020904">
    <property type="entry name" value="Sc_DH/Rdtase_CS"/>
</dbReference>
<evidence type="ECO:0000313" key="5">
    <source>
        <dbReference type="Proteomes" id="UP001626537"/>
    </source>
</evidence>
<evidence type="ECO:0000256" key="2">
    <source>
        <dbReference type="ARBA" id="ARBA00023002"/>
    </source>
</evidence>
<keyword evidence="5" id="KW-1185">Reference proteome</keyword>
<dbReference type="PRINTS" id="PR00080">
    <property type="entry name" value="SDRFAMILY"/>
</dbReference>
<comment type="similarity">
    <text evidence="1 3">Belongs to the short-chain dehydrogenases/reductases (SDR) family.</text>
</comment>
<dbReference type="Pfam" id="PF00106">
    <property type="entry name" value="adh_short"/>
    <property type="match status" value="1"/>
</dbReference>
<evidence type="ECO:0000256" key="1">
    <source>
        <dbReference type="ARBA" id="ARBA00006484"/>
    </source>
</evidence>
<name>A0ABZ0I418_9GAMM</name>
<evidence type="ECO:0000313" key="4">
    <source>
        <dbReference type="EMBL" id="WOJ93364.1"/>
    </source>
</evidence>
<dbReference type="Gene3D" id="3.40.50.720">
    <property type="entry name" value="NAD(P)-binding Rossmann-like Domain"/>
    <property type="match status" value="1"/>
</dbReference>
<dbReference type="PANTHER" id="PTHR42760:SF133">
    <property type="entry name" value="3-OXOACYL-[ACYL-CARRIER-PROTEIN] REDUCTASE"/>
    <property type="match status" value="1"/>
</dbReference>
<dbReference type="InterPro" id="IPR002347">
    <property type="entry name" value="SDR_fam"/>
</dbReference>
<protein>
    <submittedName>
        <fullName evidence="4">SDR family NAD(P)-dependent oxidoreductase</fullName>
    </submittedName>
</protein>
<evidence type="ECO:0000256" key="3">
    <source>
        <dbReference type="RuleBase" id="RU000363"/>
    </source>
</evidence>
<dbReference type="EMBL" id="CP136864">
    <property type="protein sequence ID" value="WOJ93364.1"/>
    <property type="molecule type" value="Genomic_DNA"/>
</dbReference>
<reference evidence="4 5" key="1">
    <citation type="submission" date="2023-10" db="EMBL/GenBank/DDBJ databases">
        <title>Two novel species belonging to the OM43/NOR5 clade.</title>
        <authorList>
            <person name="Park M."/>
        </authorList>
    </citation>
    <scope>NUCLEOTIDE SEQUENCE [LARGE SCALE GENOMIC DNA]</scope>
    <source>
        <strain evidence="4 5">IMCC43200</strain>
    </source>
</reference>
<dbReference type="PANTHER" id="PTHR42760">
    <property type="entry name" value="SHORT-CHAIN DEHYDROGENASES/REDUCTASES FAMILY MEMBER"/>
    <property type="match status" value="1"/>
</dbReference>